<evidence type="ECO:0000313" key="2">
    <source>
        <dbReference type="EMBL" id="GHO57898.1"/>
    </source>
</evidence>
<proteinExistence type="predicted"/>
<keyword evidence="3" id="KW-1185">Reference proteome</keyword>
<comment type="caution">
    <text evidence="2">The sequence shown here is derived from an EMBL/GenBank/DDBJ whole genome shotgun (WGS) entry which is preliminary data.</text>
</comment>
<sequence>MTLLAGTLLARGRRTVAAALRASGNDQAMNWSLFHQVLNRAQWSPLAVSRQLLLLIVETFVPTGTCVDLVIDETLERRWGSKIRKRGHYRDSARSSRERSVSSPGLRWIVMAVVVHPQWTKQRWALPFLCVLATTPEVSERLGKRHKTIAMWAHQMISLVRRWLADRNIKLMGDLGSVCQVQL</sequence>
<gene>
    <name evidence="2" type="ORF">KSB_63730</name>
</gene>
<dbReference type="Proteomes" id="UP000654345">
    <property type="component" value="Unassembled WGS sequence"/>
</dbReference>
<dbReference type="EMBL" id="BNJG01000002">
    <property type="protein sequence ID" value="GHO57898.1"/>
    <property type="molecule type" value="Genomic_DNA"/>
</dbReference>
<reference evidence="2 3" key="1">
    <citation type="journal article" date="2021" name="Int. J. Syst. Evol. Microbiol.">
        <title>Reticulibacter mediterranei gen. nov., sp. nov., within the new family Reticulibacteraceae fam. nov., and Ktedonospora formicarum gen. nov., sp. nov., Ktedonobacter robiniae sp. nov., Dictyobacter formicarum sp. nov. and Dictyobacter arantiisoli sp. nov., belonging to the class Ktedonobacteria.</title>
        <authorList>
            <person name="Yabe S."/>
            <person name="Zheng Y."/>
            <person name="Wang C.M."/>
            <person name="Sakai Y."/>
            <person name="Abe K."/>
            <person name="Yokota A."/>
            <person name="Donadio S."/>
            <person name="Cavaletti L."/>
            <person name="Monciardini P."/>
        </authorList>
    </citation>
    <scope>NUCLEOTIDE SEQUENCE [LARGE SCALE GENOMIC DNA]</scope>
    <source>
        <strain evidence="2 3">SOSP1-30</strain>
    </source>
</reference>
<organism evidence="2 3">
    <name type="scientific">Ktedonobacter robiniae</name>
    <dbReference type="NCBI Taxonomy" id="2778365"/>
    <lineage>
        <taxon>Bacteria</taxon>
        <taxon>Bacillati</taxon>
        <taxon>Chloroflexota</taxon>
        <taxon>Ktedonobacteria</taxon>
        <taxon>Ktedonobacterales</taxon>
        <taxon>Ktedonobacteraceae</taxon>
        <taxon>Ktedonobacter</taxon>
    </lineage>
</organism>
<protein>
    <recommendedName>
        <fullName evidence="1">Transposase IS701-like DDE domain-containing protein</fullName>
    </recommendedName>
</protein>
<dbReference type="InterPro" id="IPR038721">
    <property type="entry name" value="IS701-like_DDE_dom"/>
</dbReference>
<dbReference type="Pfam" id="PF13546">
    <property type="entry name" value="DDE_5"/>
    <property type="match status" value="1"/>
</dbReference>
<feature type="domain" description="Transposase IS701-like DDE" evidence="1">
    <location>
        <begin position="3"/>
        <end position="167"/>
    </location>
</feature>
<name>A0ABQ3UYM7_9CHLR</name>
<accession>A0ABQ3UYM7</accession>
<evidence type="ECO:0000313" key="3">
    <source>
        <dbReference type="Proteomes" id="UP000654345"/>
    </source>
</evidence>
<evidence type="ECO:0000259" key="1">
    <source>
        <dbReference type="Pfam" id="PF13546"/>
    </source>
</evidence>